<keyword evidence="12" id="KW-1185">Reference proteome</keyword>
<dbReference type="GO" id="GO:0008270">
    <property type="term" value="F:zinc ion binding"/>
    <property type="evidence" value="ECO:0007669"/>
    <property type="project" value="UniProtKB-KW"/>
</dbReference>
<feature type="repeat" description="NHL" evidence="8">
    <location>
        <begin position="181"/>
        <end position="224"/>
    </location>
</feature>
<dbReference type="SMART" id="SM00184">
    <property type="entry name" value="RING"/>
    <property type="match status" value="1"/>
</dbReference>
<name>F6ZZ74_ORNAN</name>
<dbReference type="EC" id="2.3.2.27" evidence="2"/>
<protein>
    <recommendedName>
        <fullName evidence="2">RING-type E3 ubiquitin transferase</fullName>
        <ecNumber evidence="2">2.3.2.27</ecNumber>
    </recommendedName>
</protein>
<feature type="region of interest" description="Disordered" evidence="9">
    <location>
        <begin position="1"/>
        <end position="27"/>
    </location>
</feature>
<evidence type="ECO:0000256" key="8">
    <source>
        <dbReference type="PROSITE-ProRule" id="PRU00504"/>
    </source>
</evidence>
<proteinExistence type="predicted"/>
<evidence type="ECO:0000256" key="6">
    <source>
        <dbReference type="ARBA" id="ARBA00022833"/>
    </source>
</evidence>
<dbReference type="CDD" id="cd16516">
    <property type="entry name" value="RING-HC_malin"/>
    <property type="match status" value="1"/>
</dbReference>
<keyword evidence="4" id="KW-0677">Repeat</keyword>
<comment type="catalytic activity">
    <reaction evidence="1">
        <text>S-ubiquitinyl-[E2 ubiquitin-conjugating enzyme]-L-cysteine + [acceptor protein]-L-lysine = [E2 ubiquitin-conjugating enzyme]-L-cysteine + N(6)-ubiquitinyl-[acceptor protein]-L-lysine.</text>
        <dbReference type="EC" id="2.3.2.27"/>
    </reaction>
</comment>
<evidence type="ECO:0000256" key="1">
    <source>
        <dbReference type="ARBA" id="ARBA00000900"/>
    </source>
</evidence>
<dbReference type="InterPro" id="IPR011042">
    <property type="entry name" value="6-blade_b-propeller_TolB-like"/>
</dbReference>
<dbReference type="GO" id="GO:0031398">
    <property type="term" value="P:positive regulation of protein ubiquitination"/>
    <property type="evidence" value="ECO:0007669"/>
    <property type="project" value="Ensembl"/>
</dbReference>
<dbReference type="InterPro" id="IPR013083">
    <property type="entry name" value="Znf_RING/FYVE/PHD"/>
</dbReference>
<dbReference type="InterPro" id="IPR001841">
    <property type="entry name" value="Znf_RING"/>
</dbReference>
<dbReference type="GO" id="GO:0000209">
    <property type="term" value="P:protein polyubiquitination"/>
    <property type="evidence" value="ECO:0000318"/>
    <property type="project" value="GO_Central"/>
</dbReference>
<reference evidence="11 12" key="1">
    <citation type="journal article" date="2008" name="Nature">
        <title>Genome analysis of the platypus reveals unique signatures of evolution.</title>
        <authorList>
            <person name="Warren W.C."/>
            <person name="Hillier L.W."/>
            <person name="Marshall Graves J.A."/>
            <person name="Birney E."/>
            <person name="Ponting C.P."/>
            <person name="Grutzner F."/>
            <person name="Belov K."/>
            <person name="Miller W."/>
            <person name="Clarke L."/>
            <person name="Chinwalla A.T."/>
            <person name="Yang S.P."/>
            <person name="Heger A."/>
            <person name="Locke D.P."/>
            <person name="Miethke P."/>
            <person name="Waters P.D."/>
            <person name="Veyrunes F."/>
            <person name="Fulton L."/>
            <person name="Fulton B."/>
            <person name="Graves T."/>
            <person name="Wallis J."/>
            <person name="Puente X.S."/>
            <person name="Lopez-Otin C."/>
            <person name="Ordonez G.R."/>
            <person name="Eichler E.E."/>
            <person name="Chen L."/>
            <person name="Cheng Z."/>
            <person name="Deakin J.E."/>
            <person name="Alsop A."/>
            <person name="Thompson K."/>
            <person name="Kirby P."/>
            <person name="Papenfuss A.T."/>
            <person name="Wakefield M.J."/>
            <person name="Olender T."/>
            <person name="Lancet D."/>
            <person name="Huttley G.A."/>
            <person name="Smit A.F."/>
            <person name="Pask A."/>
            <person name="Temple-Smith P."/>
            <person name="Batzer M.A."/>
            <person name="Walker J.A."/>
            <person name="Konkel M.K."/>
            <person name="Harris R.S."/>
            <person name="Whittington C.M."/>
            <person name="Wong E.S."/>
            <person name="Gemmell N.J."/>
            <person name="Buschiazzo E."/>
            <person name="Vargas Jentzsch I.M."/>
            <person name="Merkel A."/>
            <person name="Schmitz J."/>
            <person name="Zemann A."/>
            <person name="Churakov G."/>
            <person name="Kriegs J.O."/>
            <person name="Brosius J."/>
            <person name="Murchison E.P."/>
            <person name="Sachidanandam R."/>
            <person name="Smith C."/>
            <person name="Hannon G.J."/>
            <person name="Tsend-Ayush E."/>
            <person name="McMillan D."/>
            <person name="Attenborough R."/>
            <person name="Rens W."/>
            <person name="Ferguson-Smith M."/>
            <person name="Lefevre C.M."/>
            <person name="Sharp J.A."/>
            <person name="Nicholas K.R."/>
            <person name="Ray D.A."/>
            <person name="Kube M."/>
            <person name="Reinhardt R."/>
            <person name="Pringle T.H."/>
            <person name="Taylor J."/>
            <person name="Jones R.C."/>
            <person name="Nixon B."/>
            <person name="Dacheux J.L."/>
            <person name="Niwa H."/>
            <person name="Sekita Y."/>
            <person name="Huang X."/>
            <person name="Stark A."/>
            <person name="Kheradpour P."/>
            <person name="Kellis M."/>
            <person name="Flicek P."/>
            <person name="Chen Y."/>
            <person name="Webber C."/>
            <person name="Hardison R."/>
            <person name="Nelson J."/>
            <person name="Hallsworth-Pepin K."/>
            <person name="Delehaunty K."/>
            <person name="Markovic C."/>
            <person name="Minx P."/>
            <person name="Feng Y."/>
            <person name="Kremitzki C."/>
            <person name="Mitreva M."/>
            <person name="Glasscock J."/>
            <person name="Wylie T."/>
            <person name="Wohldmann P."/>
            <person name="Thiru P."/>
            <person name="Nhan M.N."/>
            <person name="Pohl C.S."/>
            <person name="Smith S.M."/>
            <person name="Hou S."/>
            <person name="Nefedov M."/>
            <person name="de Jong P.J."/>
            <person name="Renfree M.B."/>
            <person name="Mardis E.R."/>
            <person name="Wilson R.K."/>
        </authorList>
    </citation>
    <scope>NUCLEOTIDE SEQUENCE [LARGE SCALE GENOMIC DNA]</scope>
    <source>
        <strain evidence="11 12">Glennie</strain>
    </source>
</reference>
<accession>F6ZZ74</accession>
<keyword evidence="3" id="KW-0479">Metal-binding</keyword>
<dbReference type="CDD" id="cd14961">
    <property type="entry name" value="NHL_TRIM32_like"/>
    <property type="match status" value="1"/>
</dbReference>
<dbReference type="SUPFAM" id="SSF57850">
    <property type="entry name" value="RING/U-box"/>
    <property type="match status" value="1"/>
</dbReference>
<dbReference type="Proteomes" id="UP000002279">
    <property type="component" value="Chromosome X2"/>
</dbReference>
<dbReference type="STRING" id="9258.ENSOANP00000018783"/>
<dbReference type="Gene3D" id="3.30.40.10">
    <property type="entry name" value="Zinc/RING finger domain, C3HC4 (zinc finger)"/>
    <property type="match status" value="1"/>
</dbReference>
<dbReference type="GO" id="GO:0043161">
    <property type="term" value="P:proteasome-mediated ubiquitin-dependent protein catabolic process"/>
    <property type="evidence" value="ECO:0000318"/>
    <property type="project" value="GO_Central"/>
</dbReference>
<dbReference type="GO" id="GO:0005634">
    <property type="term" value="C:nucleus"/>
    <property type="evidence" value="ECO:0000318"/>
    <property type="project" value="GO_Central"/>
</dbReference>
<sequence>ERKEGRGPPDPAAMAAEPSDDVRPAPGPLGEIQVRLLECQVCFEKHGARKERRPRNLPCGHVVCLECVVALAHPETLTFLCPFCRRPCKSSETGDCLPLLQLLEILEPRSARPAAPPAEAAVTLRARPRAPGPFVLHRTFGGWGTLLNPTGMALGPGDGRVVVAHDGRRRVRVFDAQGGCVRQFGKRGEAGGDVRYPLDVAVTPDGCVVVTDAGARAVKGFDPAGRPGLVVRAPFRLPWGAAVTPGGAVLVTDLEAGALFRLEADVAAGMVREVRRLRAGLLGPRGVAVCPRDGAVAVLEHGGPGLRVKVFSAAMRLLGQVDPFGLSLLFPAEMDATAVTFDPEGDVVIADALHGAVVSLGRPGAALVVRPLVTQGLSYPVALGYSEDKSLLVLDGGAHSVAVFKASRPR</sequence>
<evidence type="ECO:0000256" key="4">
    <source>
        <dbReference type="ARBA" id="ARBA00022737"/>
    </source>
</evidence>
<dbReference type="Gene3D" id="2.120.10.30">
    <property type="entry name" value="TolB, C-terminal domain"/>
    <property type="match status" value="2"/>
</dbReference>
<evidence type="ECO:0000259" key="10">
    <source>
        <dbReference type="PROSITE" id="PS50089"/>
    </source>
</evidence>
<dbReference type="OMA" id="HHAFGGW"/>
<keyword evidence="5 7" id="KW-0863">Zinc-finger</keyword>
<keyword evidence="6" id="KW-0862">Zinc</keyword>
<dbReference type="InterPro" id="IPR001258">
    <property type="entry name" value="NHL_repeat"/>
</dbReference>
<dbReference type="eggNOG" id="KOG2177">
    <property type="taxonomic scope" value="Eukaryota"/>
</dbReference>
<dbReference type="Ensembl" id="ENSOANT00000018786.3">
    <property type="protein sequence ID" value="ENSOANP00000018783.3"/>
    <property type="gene ID" value="ENSOANG00000011852.3"/>
</dbReference>
<dbReference type="HOGENOM" id="CLU_696320_0_0_1"/>
<dbReference type="InParanoid" id="F6ZZ74"/>
<dbReference type="PROSITE" id="PS51125">
    <property type="entry name" value="NHL"/>
    <property type="match status" value="2"/>
</dbReference>
<evidence type="ECO:0000256" key="5">
    <source>
        <dbReference type="ARBA" id="ARBA00022771"/>
    </source>
</evidence>
<dbReference type="FunCoup" id="F6ZZ74">
    <property type="interactions" value="1298"/>
</dbReference>
<dbReference type="GO" id="GO:0034976">
    <property type="term" value="P:response to endoplasmic reticulum stress"/>
    <property type="evidence" value="ECO:0007669"/>
    <property type="project" value="Ensembl"/>
</dbReference>
<dbReference type="GO" id="GO:1903076">
    <property type="term" value="P:regulation of protein localization to plasma membrane"/>
    <property type="evidence" value="ECO:0007669"/>
    <property type="project" value="Ensembl"/>
</dbReference>
<evidence type="ECO:0000256" key="9">
    <source>
        <dbReference type="SAM" id="MobiDB-lite"/>
    </source>
</evidence>
<gene>
    <name evidence="11" type="primary">NHLRC1</name>
</gene>
<evidence type="ECO:0000256" key="3">
    <source>
        <dbReference type="ARBA" id="ARBA00022723"/>
    </source>
</evidence>
<dbReference type="GO" id="GO:0006914">
    <property type="term" value="P:autophagy"/>
    <property type="evidence" value="ECO:0007669"/>
    <property type="project" value="Ensembl"/>
</dbReference>
<dbReference type="Pfam" id="PF14634">
    <property type="entry name" value="zf-RING_5"/>
    <property type="match status" value="1"/>
</dbReference>
<evidence type="ECO:0000313" key="12">
    <source>
        <dbReference type="Proteomes" id="UP000002279"/>
    </source>
</evidence>
<reference evidence="11" key="2">
    <citation type="submission" date="2025-08" db="UniProtKB">
        <authorList>
            <consortium name="Ensembl"/>
        </authorList>
    </citation>
    <scope>IDENTIFICATION</scope>
    <source>
        <strain evidence="11">Glennie</strain>
    </source>
</reference>
<feature type="repeat" description="NHL" evidence="8">
    <location>
        <begin position="134"/>
        <end position="177"/>
    </location>
</feature>
<dbReference type="SUPFAM" id="SSF101898">
    <property type="entry name" value="NHL repeat"/>
    <property type="match status" value="1"/>
</dbReference>
<dbReference type="GO" id="GO:0010468">
    <property type="term" value="P:regulation of gene expression"/>
    <property type="evidence" value="ECO:0007669"/>
    <property type="project" value="Ensembl"/>
</dbReference>
<dbReference type="PROSITE" id="PS50089">
    <property type="entry name" value="ZF_RING_2"/>
    <property type="match status" value="1"/>
</dbReference>
<dbReference type="PANTHER" id="PTHR24104:SF47">
    <property type="entry name" value="E3 UBIQUITIN-PROTEIN LIGASE NHLRC1"/>
    <property type="match status" value="1"/>
</dbReference>
<reference evidence="11" key="3">
    <citation type="submission" date="2025-09" db="UniProtKB">
        <authorList>
            <consortium name="Ensembl"/>
        </authorList>
    </citation>
    <scope>IDENTIFICATION</scope>
    <source>
        <strain evidence="11">Glennie</strain>
    </source>
</reference>
<dbReference type="GO" id="GO:0005829">
    <property type="term" value="C:cytosol"/>
    <property type="evidence" value="ECO:0007669"/>
    <property type="project" value="Ensembl"/>
</dbReference>
<evidence type="ECO:0000256" key="7">
    <source>
        <dbReference type="PROSITE-ProRule" id="PRU00175"/>
    </source>
</evidence>
<dbReference type="GO" id="GO:0005978">
    <property type="term" value="P:glycogen biosynthetic process"/>
    <property type="evidence" value="ECO:0007669"/>
    <property type="project" value="Ensembl"/>
</dbReference>
<organism evidence="11 12">
    <name type="scientific">Ornithorhynchus anatinus</name>
    <name type="common">Duckbill platypus</name>
    <dbReference type="NCBI Taxonomy" id="9258"/>
    <lineage>
        <taxon>Eukaryota</taxon>
        <taxon>Metazoa</taxon>
        <taxon>Chordata</taxon>
        <taxon>Craniata</taxon>
        <taxon>Vertebrata</taxon>
        <taxon>Euteleostomi</taxon>
        <taxon>Mammalia</taxon>
        <taxon>Monotremata</taxon>
        <taxon>Ornithorhynchidae</taxon>
        <taxon>Ornithorhynchus</taxon>
    </lineage>
</organism>
<dbReference type="GO" id="GO:0048471">
    <property type="term" value="C:perinuclear region of cytoplasm"/>
    <property type="evidence" value="ECO:0007669"/>
    <property type="project" value="Ensembl"/>
</dbReference>
<dbReference type="FunFam" id="2.120.10.30:FF:000142">
    <property type="entry name" value="NHL repeat containing E3 ubiquitin protein ligase 1"/>
    <property type="match status" value="1"/>
</dbReference>
<dbReference type="InterPro" id="IPR050952">
    <property type="entry name" value="TRIM-NHL_E3_ligases"/>
</dbReference>
<feature type="domain" description="RING-type" evidence="10">
    <location>
        <begin position="39"/>
        <end position="85"/>
    </location>
</feature>
<dbReference type="GO" id="GO:0061630">
    <property type="term" value="F:ubiquitin protein ligase activity"/>
    <property type="evidence" value="ECO:0000318"/>
    <property type="project" value="GO_Central"/>
</dbReference>
<dbReference type="AlphaFoldDB" id="F6ZZ74"/>
<dbReference type="InterPro" id="IPR017907">
    <property type="entry name" value="Znf_RING_CS"/>
</dbReference>
<dbReference type="PROSITE" id="PS00518">
    <property type="entry name" value="ZF_RING_1"/>
    <property type="match status" value="1"/>
</dbReference>
<dbReference type="GeneTree" id="ENSGT00730000111361"/>
<evidence type="ECO:0000313" key="11">
    <source>
        <dbReference type="Ensembl" id="ENSOANP00000018783.3"/>
    </source>
</evidence>
<dbReference type="Bgee" id="ENSOANG00000011852">
    <property type="expression patterns" value="Expressed in heart and 6 other cell types or tissues"/>
</dbReference>
<evidence type="ECO:0000256" key="2">
    <source>
        <dbReference type="ARBA" id="ARBA00012483"/>
    </source>
</evidence>
<dbReference type="PANTHER" id="PTHR24104">
    <property type="entry name" value="E3 UBIQUITIN-PROTEIN LIGASE NHLRC1-RELATED"/>
    <property type="match status" value="1"/>
</dbReference>
<dbReference type="GO" id="GO:0005654">
    <property type="term" value="C:nucleoplasm"/>
    <property type="evidence" value="ECO:0007669"/>
    <property type="project" value="Ensembl"/>
</dbReference>